<keyword evidence="1" id="KW-0812">Transmembrane</keyword>
<feature type="transmembrane region" description="Helical" evidence="1">
    <location>
        <begin position="58"/>
        <end position="78"/>
    </location>
</feature>
<organism evidence="2 3">
    <name type="scientific">Parerythrobacter lacustris</name>
    <dbReference type="NCBI Taxonomy" id="2969984"/>
    <lineage>
        <taxon>Bacteria</taxon>
        <taxon>Pseudomonadati</taxon>
        <taxon>Pseudomonadota</taxon>
        <taxon>Alphaproteobacteria</taxon>
        <taxon>Sphingomonadales</taxon>
        <taxon>Erythrobacteraceae</taxon>
        <taxon>Parerythrobacter</taxon>
    </lineage>
</organism>
<evidence type="ECO:0000256" key="1">
    <source>
        <dbReference type="SAM" id="Phobius"/>
    </source>
</evidence>
<dbReference type="InterPro" id="IPR010865">
    <property type="entry name" value="DUF1499"/>
</dbReference>
<protein>
    <submittedName>
        <fullName evidence="2">DUF1499 domain-containing protein</fullName>
    </submittedName>
</protein>
<evidence type="ECO:0000313" key="3">
    <source>
        <dbReference type="Proteomes" id="UP001206067"/>
    </source>
</evidence>
<sequence>MTHRARFARIALALSVLSVIWFAIAMFGAMAGLWKPLTGFADLTMSAMRPIAPPDVPLPMLPTILIAIALVALVATLAKAPRKGWFAALLALAIPLAIFAGLLALRNQAQSVPFIHDVATDTQDPPQFSAAMMKARDEDGAKNKLHPFDVPLDTLEEWQGQDSVKGKTLAQLIETGYPDLDLSTLYVAEPVDEVVAVIEDAMEMRGYRGIAADSKTGIIEGTDKVFWYGFLDDVVARVRPAPGGEGSVVDFRSASRVGLSDLGVNAKRVADLRQATLDRLTARTPVGDGPAIMVEEATSEASEANAKD</sequence>
<feature type="transmembrane region" description="Helical" evidence="1">
    <location>
        <begin position="85"/>
        <end position="105"/>
    </location>
</feature>
<reference evidence="2 3" key="1">
    <citation type="submission" date="2022-08" db="EMBL/GenBank/DDBJ databases">
        <title>Polyphasic taxonomy analysis of Qipengyuania sp.RS5-5.</title>
        <authorList>
            <person name="Xamxidin M."/>
            <person name="Wu M."/>
        </authorList>
    </citation>
    <scope>NUCLEOTIDE SEQUENCE [LARGE SCALE GENOMIC DNA]</scope>
    <source>
        <strain evidence="2 3">RS5-5</strain>
    </source>
</reference>
<name>A0ABT1XRS1_9SPHN</name>
<keyword evidence="1" id="KW-0472">Membrane</keyword>
<dbReference type="EMBL" id="JANKHH010000003">
    <property type="protein sequence ID" value="MCR2833370.1"/>
    <property type="molecule type" value="Genomic_DNA"/>
</dbReference>
<accession>A0ABT1XRS1</accession>
<evidence type="ECO:0000313" key="2">
    <source>
        <dbReference type="EMBL" id="MCR2833370.1"/>
    </source>
</evidence>
<keyword evidence="1" id="KW-1133">Transmembrane helix</keyword>
<dbReference type="Pfam" id="PF07386">
    <property type="entry name" value="DUF1499"/>
    <property type="match status" value="1"/>
</dbReference>
<dbReference type="Proteomes" id="UP001206067">
    <property type="component" value="Unassembled WGS sequence"/>
</dbReference>
<keyword evidence="3" id="KW-1185">Reference proteome</keyword>
<feature type="transmembrane region" description="Helical" evidence="1">
    <location>
        <begin position="12"/>
        <end position="34"/>
    </location>
</feature>
<gene>
    <name evidence="2" type="ORF">NSO95_05390</name>
</gene>
<comment type="caution">
    <text evidence="2">The sequence shown here is derived from an EMBL/GenBank/DDBJ whole genome shotgun (WGS) entry which is preliminary data.</text>
</comment>
<dbReference type="RefSeq" id="WP_257595139.1">
    <property type="nucleotide sequence ID" value="NZ_JANKHH010000003.1"/>
</dbReference>
<proteinExistence type="predicted"/>